<sequence length="336" mass="38851">MILIDALHINNGGGKVLLDYLVDKLEKTNLELFYLFDDRIKKTYNVKQSNQAVYMNSSIIKRYNFYIKYKNRFAKILVLGNIPPLVNTNAEVYTYFHNSVYLNVPNDFSFIEGTKYGLKVGIIKWMSPNTNYWLVQSETVKEQFINKFRQSNKVKVLPFFPKLERTQGVKRVKSTFLYVSNATPHKNHHRLIEAFCRAYDKLQRGKLIVTVAEQYSDLLKRLKSIQDEGYPIENIGFVDRLTLARKYQESEYIIFPSLAESFGLGLVEGISMGCKVLGANLPYTFAVCEPSLVFDPTNVIDIEGVIIKAMYSELPQSKTKVYNKIDELISIFKNYE</sequence>
<gene>
    <name evidence="4" type="ORF">CC4__530066</name>
    <name evidence="3" type="ORF">CGC54_06605</name>
</gene>
<dbReference type="Pfam" id="PF00534">
    <property type="entry name" value="Glycos_transf_1"/>
    <property type="match status" value="1"/>
</dbReference>
<dbReference type="RefSeq" id="WP_095919213.1">
    <property type="nucleotide sequence ID" value="NZ_CP022389.1"/>
</dbReference>
<dbReference type="PANTHER" id="PTHR46401:SF2">
    <property type="entry name" value="GLYCOSYLTRANSFERASE WBBK-RELATED"/>
    <property type="match status" value="1"/>
</dbReference>
<reference evidence="4" key="2">
    <citation type="submission" date="2017-04" db="EMBL/GenBank/DDBJ databases">
        <title>Identification of virulent Capnocytophaga canimorsus isolates by capsular typing.</title>
        <authorList>
            <person name="Hess E.H."/>
            <person name="Renzi F.R."/>
            <person name="Koudad D.K."/>
            <person name="Dol M.D."/>
            <person name="Cornelis G.R.C."/>
        </authorList>
    </citation>
    <scope>NUCLEOTIDE SEQUENCE</scope>
    <source>
        <strain evidence="4">CC4</strain>
    </source>
</reference>
<dbReference type="EMBL" id="LT838812">
    <property type="protein sequence ID" value="SMD29017.1"/>
    <property type="molecule type" value="Genomic_DNA"/>
</dbReference>
<dbReference type="Gene3D" id="3.40.50.2000">
    <property type="entry name" value="Glycogen Phosphorylase B"/>
    <property type="match status" value="1"/>
</dbReference>
<protein>
    <submittedName>
        <fullName evidence="4">Glycosyltransferase, group 1 family protein</fullName>
        <ecNumber evidence="4">2.4.-.-</ecNumber>
    </submittedName>
</protein>
<dbReference type="Proteomes" id="UP000243753">
    <property type="component" value="Chromosome"/>
</dbReference>
<evidence type="ECO:0000259" key="2">
    <source>
        <dbReference type="Pfam" id="PF00534"/>
    </source>
</evidence>
<dbReference type="EMBL" id="CP022389">
    <property type="protein sequence ID" value="ATA94021.1"/>
    <property type="molecule type" value="Genomic_DNA"/>
</dbReference>
<evidence type="ECO:0000313" key="4">
    <source>
        <dbReference type="EMBL" id="SMD29017.1"/>
    </source>
</evidence>
<name>A0A1X7C010_9FLAO</name>
<dbReference type="SUPFAM" id="SSF53756">
    <property type="entry name" value="UDP-Glycosyltransferase/glycogen phosphorylase"/>
    <property type="match status" value="1"/>
</dbReference>
<evidence type="ECO:0000313" key="3">
    <source>
        <dbReference type="EMBL" id="ATA94021.1"/>
    </source>
</evidence>
<reference evidence="3" key="1">
    <citation type="journal article" date="2017" name="Genome Announc.">
        <title>Twelve Complete Reference Genomes of Clinical Isolates in the Capnocytophaga Genus.</title>
        <authorList>
            <person name="Villarma A."/>
            <person name="Gulvik C.A."/>
            <person name="Rowe L.A."/>
            <person name="Sheth M."/>
            <person name="Juieng P."/>
            <person name="Nicholson A.C."/>
            <person name="Loparev V.N."/>
            <person name="McQuiston J.R."/>
        </authorList>
    </citation>
    <scope>NUCLEOTIDE SEQUENCE</scope>
    <source>
        <strain evidence="3">H3936</strain>
    </source>
</reference>
<reference evidence="5" key="4">
    <citation type="submission" date="2017-06" db="EMBL/GenBank/DDBJ databases">
        <title>Capnocytophaga spp. assemblies.</title>
        <authorList>
            <person name="Gulvik C.A."/>
        </authorList>
    </citation>
    <scope>NUCLEOTIDE SEQUENCE [LARGE SCALE GENOMIC DNA]</scope>
    <source>
        <strain evidence="5">H3936</strain>
    </source>
</reference>
<proteinExistence type="predicted"/>
<reference evidence="4" key="3">
    <citation type="submission" date="2017-04" db="EMBL/GenBank/DDBJ databases">
        <authorList>
            <person name="Afonso C.L."/>
            <person name="Miller P.J."/>
            <person name="Scott M.A."/>
            <person name="Spackman E."/>
            <person name="Goraichik I."/>
            <person name="Dimitrov K.M."/>
            <person name="Suarez D.L."/>
            <person name="Swayne D.E."/>
        </authorList>
    </citation>
    <scope>NUCLEOTIDE SEQUENCE</scope>
    <source>
        <strain evidence="4">CC4</strain>
    </source>
</reference>
<evidence type="ECO:0000313" key="5">
    <source>
        <dbReference type="Proteomes" id="UP000243753"/>
    </source>
</evidence>
<keyword evidence="1 4" id="KW-0808">Transferase</keyword>
<dbReference type="PANTHER" id="PTHR46401">
    <property type="entry name" value="GLYCOSYLTRANSFERASE WBBK-RELATED"/>
    <property type="match status" value="1"/>
</dbReference>
<accession>A0A1X7C010</accession>
<evidence type="ECO:0000256" key="1">
    <source>
        <dbReference type="ARBA" id="ARBA00022679"/>
    </source>
</evidence>
<keyword evidence="4" id="KW-0328">Glycosyltransferase</keyword>
<dbReference type="GO" id="GO:0016757">
    <property type="term" value="F:glycosyltransferase activity"/>
    <property type="evidence" value="ECO:0007669"/>
    <property type="project" value="UniProtKB-KW"/>
</dbReference>
<dbReference type="GO" id="GO:0009103">
    <property type="term" value="P:lipopolysaccharide biosynthetic process"/>
    <property type="evidence" value="ECO:0007669"/>
    <property type="project" value="TreeGrafter"/>
</dbReference>
<feature type="domain" description="Glycosyl transferase family 1" evidence="2">
    <location>
        <begin position="170"/>
        <end position="313"/>
    </location>
</feature>
<dbReference type="InterPro" id="IPR001296">
    <property type="entry name" value="Glyco_trans_1"/>
</dbReference>
<dbReference type="AlphaFoldDB" id="A0A1X7C010"/>
<organism evidence="4">
    <name type="scientific">Capnocytophaga canimorsus</name>
    <dbReference type="NCBI Taxonomy" id="28188"/>
    <lineage>
        <taxon>Bacteria</taxon>
        <taxon>Pseudomonadati</taxon>
        <taxon>Bacteroidota</taxon>
        <taxon>Flavobacteriia</taxon>
        <taxon>Flavobacteriales</taxon>
        <taxon>Flavobacteriaceae</taxon>
        <taxon>Capnocytophaga</taxon>
    </lineage>
</organism>
<dbReference type="EC" id="2.4.-.-" evidence="4"/>